<name>A0ABY5VPA3_9ACTN</name>
<reference evidence="2" key="2">
    <citation type="submission" date="2022-09" db="EMBL/GenBank/DDBJ databases">
        <title>Biosynthetic gene clusters of Dactylosporangioum fulvum.</title>
        <authorList>
            <person name="Caradec T."/>
        </authorList>
    </citation>
    <scope>NUCLEOTIDE SEQUENCE</scope>
    <source>
        <strain evidence="2">NRRL B-16292</strain>
    </source>
</reference>
<sequence>MGSAALVAAAAATAALLNQTQGPANAHDSAVAALAQAAIVAGDGAAKEAPSSPAPPAAASNAPAEKVVDYDFQFQPNYYYCGPASTRIVLTSNGVTMSQDEIARKLGTTVNGTDSANDTTRALNSVLGKDVYQTRMIPGQKATAAEAEQLQQDVVRALGSGRAVVANIVGGARDAVGVWHEFPGGHYITIVGYRDNGRTVQIADPSGMFGPRTYWMPTGTMANWVAARGYSA</sequence>
<organism evidence="2 3">
    <name type="scientific">Dactylosporangium fulvum</name>
    <dbReference type="NCBI Taxonomy" id="53359"/>
    <lineage>
        <taxon>Bacteria</taxon>
        <taxon>Bacillati</taxon>
        <taxon>Actinomycetota</taxon>
        <taxon>Actinomycetes</taxon>
        <taxon>Micromonosporales</taxon>
        <taxon>Micromonosporaceae</taxon>
        <taxon>Dactylosporangium</taxon>
    </lineage>
</organism>
<dbReference type="InterPro" id="IPR038765">
    <property type="entry name" value="Papain-like_cys_pep_sf"/>
</dbReference>
<reference evidence="2" key="1">
    <citation type="submission" date="2021-04" db="EMBL/GenBank/DDBJ databases">
        <authorList>
            <person name="Hartkoorn R.C."/>
            <person name="Beaudoing E."/>
            <person name="Hot D."/>
        </authorList>
    </citation>
    <scope>NUCLEOTIDE SEQUENCE</scope>
    <source>
        <strain evidence="2">NRRL B-16292</strain>
    </source>
</reference>
<feature type="domain" description="Peptidase C39-like" evidence="1">
    <location>
        <begin position="68"/>
        <end position="205"/>
    </location>
</feature>
<evidence type="ECO:0000313" key="2">
    <source>
        <dbReference type="EMBL" id="UWP79578.1"/>
    </source>
</evidence>
<dbReference type="SUPFAM" id="SSF54001">
    <property type="entry name" value="Cysteine proteinases"/>
    <property type="match status" value="1"/>
</dbReference>
<keyword evidence="3" id="KW-1185">Reference proteome</keyword>
<dbReference type="Gene3D" id="3.90.70.10">
    <property type="entry name" value="Cysteine proteinases"/>
    <property type="match status" value="1"/>
</dbReference>
<accession>A0ABY5VPA3</accession>
<protein>
    <submittedName>
        <fullName evidence="2">C39 family peptidase</fullName>
    </submittedName>
</protein>
<evidence type="ECO:0000313" key="3">
    <source>
        <dbReference type="Proteomes" id="UP001059617"/>
    </source>
</evidence>
<dbReference type="Proteomes" id="UP001059617">
    <property type="component" value="Chromosome"/>
</dbReference>
<dbReference type="InterPro" id="IPR039564">
    <property type="entry name" value="Peptidase_C39-like"/>
</dbReference>
<gene>
    <name evidence="2" type="ORF">Dfulv_30985</name>
</gene>
<proteinExistence type="predicted"/>
<dbReference type="EMBL" id="CP073720">
    <property type="protein sequence ID" value="UWP79578.1"/>
    <property type="molecule type" value="Genomic_DNA"/>
</dbReference>
<dbReference type="RefSeq" id="WP_259857336.1">
    <property type="nucleotide sequence ID" value="NZ_BAAAST010000001.1"/>
</dbReference>
<dbReference type="Pfam" id="PF13529">
    <property type="entry name" value="Peptidase_C39_2"/>
    <property type="match status" value="1"/>
</dbReference>
<evidence type="ECO:0000259" key="1">
    <source>
        <dbReference type="Pfam" id="PF13529"/>
    </source>
</evidence>